<dbReference type="InterPro" id="IPR008653">
    <property type="entry name" value="IER"/>
</dbReference>
<organism evidence="3 4">
    <name type="scientific">Scophthalmus maximus</name>
    <name type="common">Turbot</name>
    <name type="synonym">Psetta maxima</name>
    <dbReference type="NCBI Taxonomy" id="52904"/>
    <lineage>
        <taxon>Eukaryota</taxon>
        <taxon>Metazoa</taxon>
        <taxon>Chordata</taxon>
        <taxon>Craniata</taxon>
        <taxon>Vertebrata</taxon>
        <taxon>Euteleostomi</taxon>
        <taxon>Actinopterygii</taxon>
        <taxon>Neopterygii</taxon>
        <taxon>Teleostei</taxon>
        <taxon>Neoteleostei</taxon>
        <taxon>Acanthomorphata</taxon>
        <taxon>Carangaria</taxon>
        <taxon>Pleuronectiformes</taxon>
        <taxon>Pleuronectoidei</taxon>
        <taxon>Scophthalmidae</taxon>
        <taxon>Scophthalmus</taxon>
    </lineage>
</organism>
<reference evidence="3 4" key="1">
    <citation type="submission" date="2019-06" db="EMBL/GenBank/DDBJ databases">
        <title>Draft genomes of female and male turbot (Scophthalmus maximus).</title>
        <authorList>
            <person name="Xu H."/>
            <person name="Xu X.-W."/>
            <person name="Shao C."/>
            <person name="Chen S."/>
        </authorList>
    </citation>
    <scope>NUCLEOTIDE SEQUENCE [LARGE SCALE GENOMIC DNA]</scope>
    <source>
        <strain evidence="3">Ysfricsl-2016a</strain>
        <tissue evidence="3">Blood</tissue>
    </source>
</reference>
<protein>
    <submittedName>
        <fullName evidence="3">Uncharacterized protein</fullName>
    </submittedName>
</protein>
<evidence type="ECO:0000313" key="4">
    <source>
        <dbReference type="Proteomes" id="UP000438429"/>
    </source>
</evidence>
<evidence type="ECO:0000256" key="1">
    <source>
        <dbReference type="ARBA" id="ARBA00006186"/>
    </source>
</evidence>
<name>A0A6A4SBM4_SCOMX</name>
<feature type="compositionally biased region" description="Basic and acidic residues" evidence="2">
    <location>
        <begin position="109"/>
        <end position="125"/>
    </location>
</feature>
<feature type="compositionally biased region" description="Low complexity" evidence="2">
    <location>
        <begin position="66"/>
        <end position="84"/>
    </location>
</feature>
<feature type="region of interest" description="Disordered" evidence="2">
    <location>
        <begin position="52"/>
        <end position="166"/>
    </location>
</feature>
<gene>
    <name evidence="3" type="ORF">F2P81_014866</name>
</gene>
<proteinExistence type="inferred from homology"/>
<accession>A0A6A4SBM4</accession>
<feature type="compositionally biased region" description="Basic and acidic residues" evidence="2">
    <location>
        <begin position="141"/>
        <end position="157"/>
    </location>
</feature>
<evidence type="ECO:0000256" key="2">
    <source>
        <dbReference type="SAM" id="MobiDB-lite"/>
    </source>
</evidence>
<dbReference type="AlphaFoldDB" id="A0A6A4SBM4"/>
<comment type="caution">
    <text evidence="3">The sequence shown here is derived from an EMBL/GenBank/DDBJ whole genome shotgun (WGS) entry which is preliminary data.</text>
</comment>
<dbReference type="Proteomes" id="UP000438429">
    <property type="component" value="Unassembled WGS sequence"/>
</dbReference>
<comment type="similarity">
    <text evidence="1">Belongs to the IER family.</text>
</comment>
<sequence length="199" mass="21261">MEVSAEAKRIMVVALGKLYSSRSQRGGLRLHRSLLLTLVMKSARDMYHAAQTPADGVAPGPREHQQPQQQQQTTTTTTTTAVTTEPNGPHVGLQGPASLAGGGAQPRSAPREEVARPRAEDKENRCPSGPAQLSRKRRGKAAAEPDFLPRKKAKLEQTNRSQHPVPVSPVLMDYVNCGGGSELGARPTPIPLPRAVAAC</sequence>
<dbReference type="EMBL" id="VEVO01000013">
    <property type="protein sequence ID" value="KAF0032576.1"/>
    <property type="molecule type" value="Genomic_DNA"/>
</dbReference>
<dbReference type="Pfam" id="PF05760">
    <property type="entry name" value="IER"/>
    <property type="match status" value="1"/>
</dbReference>
<dbReference type="PANTHER" id="PTHR15895">
    <property type="entry name" value="IMMEDIATE EARLY RESPONSE GENE"/>
    <property type="match status" value="1"/>
</dbReference>
<evidence type="ECO:0000313" key="3">
    <source>
        <dbReference type="EMBL" id="KAF0032576.1"/>
    </source>
</evidence>